<dbReference type="SUPFAM" id="SSF50475">
    <property type="entry name" value="FMN-binding split barrel"/>
    <property type="match status" value="1"/>
</dbReference>
<dbReference type="RefSeq" id="WP_195875908.1">
    <property type="nucleotide sequence ID" value="NZ_JADOEL010000011.1"/>
</dbReference>
<protein>
    <submittedName>
        <fullName evidence="6">Flavin reductase family protein</fullName>
    </submittedName>
</protein>
<organism evidence="6 7">
    <name type="scientific">Herminiimonas contaminans</name>
    <dbReference type="NCBI Taxonomy" id="1111140"/>
    <lineage>
        <taxon>Bacteria</taxon>
        <taxon>Pseudomonadati</taxon>
        <taxon>Pseudomonadota</taxon>
        <taxon>Betaproteobacteria</taxon>
        <taxon>Burkholderiales</taxon>
        <taxon>Oxalobacteraceae</taxon>
        <taxon>Herminiimonas</taxon>
    </lineage>
</organism>
<evidence type="ECO:0000256" key="3">
    <source>
        <dbReference type="ARBA" id="ARBA00022643"/>
    </source>
</evidence>
<comment type="caution">
    <text evidence="6">The sequence shown here is derived from an EMBL/GenBank/DDBJ whole genome shotgun (WGS) entry which is preliminary data.</text>
</comment>
<comment type="similarity">
    <text evidence="4">Belongs to the flavoredoxin family.</text>
</comment>
<gene>
    <name evidence="6" type="ORF">IXC47_13165</name>
</gene>
<dbReference type="InterPro" id="IPR012349">
    <property type="entry name" value="Split_barrel_FMN-bd"/>
</dbReference>
<dbReference type="EMBL" id="JADOEL010000011">
    <property type="protein sequence ID" value="MBF8178633.1"/>
    <property type="molecule type" value="Genomic_DNA"/>
</dbReference>
<keyword evidence="7" id="KW-1185">Reference proteome</keyword>
<keyword evidence="2" id="KW-0285">Flavoprotein</keyword>
<dbReference type="Proteomes" id="UP000657372">
    <property type="component" value="Unassembled WGS sequence"/>
</dbReference>
<dbReference type="Pfam" id="PF01613">
    <property type="entry name" value="Flavin_Reduct"/>
    <property type="match status" value="1"/>
</dbReference>
<dbReference type="SMART" id="SM00903">
    <property type="entry name" value="Flavin_Reduct"/>
    <property type="match status" value="1"/>
</dbReference>
<comment type="cofactor">
    <cofactor evidence="1">
        <name>FMN</name>
        <dbReference type="ChEBI" id="CHEBI:58210"/>
    </cofactor>
</comment>
<dbReference type="InterPro" id="IPR002563">
    <property type="entry name" value="Flavin_Rdtase-like_dom"/>
</dbReference>
<evidence type="ECO:0000256" key="4">
    <source>
        <dbReference type="ARBA" id="ARBA00038054"/>
    </source>
</evidence>
<evidence type="ECO:0000313" key="6">
    <source>
        <dbReference type="EMBL" id="MBF8178633.1"/>
    </source>
</evidence>
<evidence type="ECO:0000256" key="2">
    <source>
        <dbReference type="ARBA" id="ARBA00022630"/>
    </source>
</evidence>
<dbReference type="PANTHER" id="PTHR33798:SF5">
    <property type="entry name" value="FLAVIN REDUCTASE LIKE DOMAIN-CONTAINING PROTEIN"/>
    <property type="match status" value="1"/>
</dbReference>
<evidence type="ECO:0000256" key="1">
    <source>
        <dbReference type="ARBA" id="ARBA00001917"/>
    </source>
</evidence>
<dbReference type="Gene3D" id="2.30.110.10">
    <property type="entry name" value="Electron Transport, Fmn-binding Protein, Chain A"/>
    <property type="match status" value="1"/>
</dbReference>
<sequence length="204" mass="22446">MFLDFAKLTASDAYRWMSSTITPRPIAWVSTLNKDGAANLAPFSFFQMITGKPPTLMISPLVQRDGRLKDTVNNIQATGEFVVNLVSLEQAVSMNQTSGSFAAEIDEFALCDIANTNSVLVKPKRVANSPVSFECRMTAMHPYPPDAPSCHIILGQVLAMHIEEELIAMDGKLANDKLNLISRLGGDWYGQTISSGNFELYRPE</sequence>
<reference evidence="6 7" key="1">
    <citation type="submission" date="2020-11" db="EMBL/GenBank/DDBJ databases">
        <title>WGS of Herminiimonas contaminans strain Marseille-Q4544 isolated from planarians Schmidtea mediterranea.</title>
        <authorList>
            <person name="Kangale L."/>
        </authorList>
    </citation>
    <scope>NUCLEOTIDE SEQUENCE [LARGE SCALE GENOMIC DNA]</scope>
    <source>
        <strain evidence="6 7">Marseille-Q4544</strain>
    </source>
</reference>
<proteinExistence type="inferred from homology"/>
<evidence type="ECO:0000313" key="7">
    <source>
        <dbReference type="Proteomes" id="UP000657372"/>
    </source>
</evidence>
<keyword evidence="3" id="KW-0288">FMN</keyword>
<name>A0ABS0EYT0_9BURK</name>
<dbReference type="PANTHER" id="PTHR33798">
    <property type="entry name" value="FLAVOPROTEIN OXYGENASE"/>
    <property type="match status" value="1"/>
</dbReference>
<accession>A0ABS0EYT0</accession>
<evidence type="ECO:0000259" key="5">
    <source>
        <dbReference type="SMART" id="SM00903"/>
    </source>
</evidence>
<feature type="domain" description="Flavin reductase like" evidence="5">
    <location>
        <begin position="19"/>
        <end position="175"/>
    </location>
</feature>